<dbReference type="CDD" id="cd02908">
    <property type="entry name" value="Macro_OAADPr_deacetylase"/>
    <property type="match status" value="1"/>
</dbReference>
<dbReference type="RefSeq" id="WP_353424074.1">
    <property type="nucleotide sequence ID" value="NZ_CP117826.1"/>
</dbReference>
<dbReference type="SUPFAM" id="SSF52949">
    <property type="entry name" value="Macro domain-like"/>
    <property type="match status" value="1"/>
</dbReference>
<proteinExistence type="predicted"/>
<feature type="domain" description="Macro" evidence="1">
    <location>
        <begin position="1"/>
        <end position="168"/>
    </location>
</feature>
<dbReference type="PANTHER" id="PTHR11106:SF27">
    <property type="entry name" value="MACRO DOMAIN-CONTAINING PROTEIN"/>
    <property type="match status" value="1"/>
</dbReference>
<protein>
    <submittedName>
        <fullName evidence="2">O-acetyl-ADP-ribose deacetylase</fullName>
    </submittedName>
</protein>
<dbReference type="Gene3D" id="3.40.220.10">
    <property type="entry name" value="Leucine Aminopeptidase, subunit E, domain 1"/>
    <property type="match status" value="1"/>
</dbReference>
<organism evidence="2">
    <name type="scientific">Christensenella massiliensis</name>
    <dbReference type="NCBI Taxonomy" id="1805714"/>
    <lineage>
        <taxon>Bacteria</taxon>
        <taxon>Bacillati</taxon>
        <taxon>Bacillota</taxon>
        <taxon>Clostridia</taxon>
        <taxon>Christensenellales</taxon>
        <taxon>Christensenellaceae</taxon>
        <taxon>Christensenella</taxon>
    </lineage>
</organism>
<accession>A0AAU8ABQ7</accession>
<dbReference type="InterPro" id="IPR043472">
    <property type="entry name" value="Macro_dom-like"/>
</dbReference>
<dbReference type="SMART" id="SM00506">
    <property type="entry name" value="A1pp"/>
    <property type="match status" value="1"/>
</dbReference>
<reference evidence="2" key="1">
    <citation type="submission" date="2023-02" db="EMBL/GenBank/DDBJ databases">
        <title>Gut commensal Christensenella minuta modulates host metabolism via a new class of secondary bile acids.</title>
        <authorList>
            <person name="Liu C."/>
        </authorList>
    </citation>
    <scope>NUCLEOTIDE SEQUENCE</scope>
    <source>
        <strain evidence="2">CA70</strain>
    </source>
</reference>
<dbReference type="EMBL" id="CP117826">
    <property type="protein sequence ID" value="XCC63568.1"/>
    <property type="molecule type" value="Genomic_DNA"/>
</dbReference>
<dbReference type="PROSITE" id="PS51154">
    <property type="entry name" value="MACRO"/>
    <property type="match status" value="1"/>
</dbReference>
<dbReference type="Pfam" id="PF01661">
    <property type="entry name" value="Macro"/>
    <property type="match status" value="1"/>
</dbReference>
<dbReference type="AlphaFoldDB" id="A0AAU8ABQ7"/>
<dbReference type="InterPro" id="IPR002589">
    <property type="entry name" value="Macro_dom"/>
</dbReference>
<gene>
    <name evidence="2" type="ORF">PUP29_08640</name>
</gene>
<evidence type="ECO:0000313" key="2">
    <source>
        <dbReference type="EMBL" id="XCC63568.1"/>
    </source>
</evidence>
<sequence length="173" mass="18555">MGYTIISGDITTQHADAIVNAANTSLLGGGGVDGAIHRAAGPELLRECRTLHGCRTGEAKITKGYRLPARYVIHTPGPVWRGGNAGEDELLASSYWSSLRLAAENGAKTVAFPSISTGVYRFPLERAARIATETVCGFLREHPDMSVTMVCFDERTKAAYEKALAEYGSPPKK</sequence>
<dbReference type="PANTHER" id="PTHR11106">
    <property type="entry name" value="GANGLIOSIDE INDUCED DIFFERENTIATION ASSOCIATED PROTEIN 2-RELATED"/>
    <property type="match status" value="1"/>
</dbReference>
<dbReference type="NCBIfam" id="NF001664">
    <property type="entry name" value="PRK00431.1-6"/>
    <property type="match status" value="1"/>
</dbReference>
<evidence type="ECO:0000259" key="1">
    <source>
        <dbReference type="PROSITE" id="PS51154"/>
    </source>
</evidence>
<name>A0AAU8ABQ7_9FIRM</name>